<comment type="caution">
    <text evidence="1">The sequence shown here is derived from an EMBL/GenBank/DDBJ whole genome shotgun (WGS) entry which is preliminary data.</text>
</comment>
<dbReference type="EMBL" id="JAKZEL010000007">
    <property type="protein sequence ID" value="KAI4542305.1"/>
    <property type="molecule type" value="Genomic_DNA"/>
</dbReference>
<keyword evidence="2" id="KW-1185">Reference proteome</keyword>
<dbReference type="Proteomes" id="UP001214576">
    <property type="component" value="Unassembled WGS sequence"/>
</dbReference>
<accession>A0AAD4Y8V6</accession>
<organism evidence="1 2">
    <name type="scientific">Ovis ammon polii</name>
    <dbReference type="NCBI Taxonomy" id="230172"/>
    <lineage>
        <taxon>Eukaryota</taxon>
        <taxon>Metazoa</taxon>
        <taxon>Chordata</taxon>
        <taxon>Craniata</taxon>
        <taxon>Vertebrata</taxon>
        <taxon>Euteleostomi</taxon>
        <taxon>Mammalia</taxon>
        <taxon>Eutheria</taxon>
        <taxon>Laurasiatheria</taxon>
        <taxon>Artiodactyla</taxon>
        <taxon>Ruminantia</taxon>
        <taxon>Pecora</taxon>
        <taxon>Bovidae</taxon>
        <taxon>Caprinae</taxon>
        <taxon>Ovis</taxon>
    </lineage>
</organism>
<sequence length="161" mass="18228">MSQSIQLPLGGNVEDAYRVHRTVFGVEEKVKVQKVEVKENMKLAAVENLYNERHCREEQERKMSDSGDPPVYSGGSGTLFVPGCNSTLARSGTFPYLAAPLRQHVIAMARLERESPVEGFIDQSDIYILWELLAVPTLPKPWFQCRREKKKLVQIKVQVGI</sequence>
<gene>
    <name evidence="1" type="ORF">MG293_007684</name>
</gene>
<dbReference type="AlphaFoldDB" id="A0AAD4Y8V6"/>
<reference evidence="1" key="1">
    <citation type="submission" date="2022-03" db="EMBL/GenBank/DDBJ databases">
        <title>Genomic analyses of argali, domestic sheep and their hybrids provide insights into chromosomal evolution, heterosis and genetic basis of agronomic traits.</title>
        <authorList>
            <person name="Li M."/>
        </authorList>
    </citation>
    <scope>NUCLEOTIDE SEQUENCE</scope>
    <source>
        <strain evidence="1">CAU-MHL-2022a</strain>
        <tissue evidence="1">Skin</tissue>
    </source>
</reference>
<evidence type="ECO:0000313" key="1">
    <source>
        <dbReference type="EMBL" id="KAI4542305.1"/>
    </source>
</evidence>
<evidence type="ECO:0000313" key="2">
    <source>
        <dbReference type="Proteomes" id="UP001214576"/>
    </source>
</evidence>
<proteinExistence type="predicted"/>
<name>A0AAD4Y8V6_OVIAM</name>
<protein>
    <submittedName>
        <fullName evidence="1">Uncharacterized protein</fullName>
    </submittedName>
</protein>